<keyword evidence="1" id="KW-0813">Transport</keyword>
<protein>
    <submittedName>
        <fullName evidence="5">ABC transporter ATP-binding protein</fullName>
    </submittedName>
</protein>
<dbReference type="GO" id="GO:0016887">
    <property type="term" value="F:ATP hydrolysis activity"/>
    <property type="evidence" value="ECO:0007669"/>
    <property type="project" value="InterPro"/>
</dbReference>
<dbReference type="RefSeq" id="WP_208056395.1">
    <property type="nucleotide sequence ID" value="NZ_JAGEMK010000007.1"/>
</dbReference>
<dbReference type="CDD" id="cd03214">
    <property type="entry name" value="ABC_Iron-Siderophores_B12_Hemin"/>
    <property type="match status" value="1"/>
</dbReference>
<sequence length="273" mass="29648">MSAGPVHLRAEHLTVLRRGRAIVDDVRLEARPGQVTGLIGPNGSGKSTVLRCLAATLRPTSGRVLLDGVEVAGMPRRRLARAVATMDQASETELDLTVRDVVQLGRLPHRSRWAAGSAEDAMVCAEALERVDMGGLEGRPWRTLSGGERQRVQVARVLAQQPRGLLLDEPTNHLDVQHQFELLDLLTATGLTVVVVLHDLSLAARYCDSLVVLREGRVEGQGPPQQMLTPDLIEKVFRVRAEVWADEGGTAVRLLGSAGRQIDRPCTMRAPAP</sequence>
<organism evidence="5 6">
    <name type="scientific">Actinotalea soli</name>
    <dbReference type="NCBI Taxonomy" id="2819234"/>
    <lineage>
        <taxon>Bacteria</taxon>
        <taxon>Bacillati</taxon>
        <taxon>Actinomycetota</taxon>
        <taxon>Actinomycetes</taxon>
        <taxon>Micrococcales</taxon>
        <taxon>Cellulomonadaceae</taxon>
        <taxon>Actinotalea</taxon>
    </lineage>
</organism>
<dbReference type="Pfam" id="PF00005">
    <property type="entry name" value="ABC_tran"/>
    <property type="match status" value="1"/>
</dbReference>
<feature type="domain" description="ABC transporter" evidence="4">
    <location>
        <begin position="8"/>
        <end position="240"/>
    </location>
</feature>
<dbReference type="PANTHER" id="PTHR42794">
    <property type="entry name" value="HEMIN IMPORT ATP-BINDING PROTEIN HMUV"/>
    <property type="match status" value="1"/>
</dbReference>
<keyword evidence="3 5" id="KW-0067">ATP-binding</keyword>
<dbReference type="InterPro" id="IPR017871">
    <property type="entry name" value="ABC_transporter-like_CS"/>
</dbReference>
<dbReference type="EMBL" id="JAGEMK010000007">
    <property type="protein sequence ID" value="MBO1752712.1"/>
    <property type="molecule type" value="Genomic_DNA"/>
</dbReference>
<proteinExistence type="predicted"/>
<dbReference type="InterPro" id="IPR003593">
    <property type="entry name" value="AAA+_ATPase"/>
</dbReference>
<name>A0A939LQ98_9CELL</name>
<dbReference type="PROSITE" id="PS00211">
    <property type="entry name" value="ABC_TRANSPORTER_1"/>
    <property type="match status" value="1"/>
</dbReference>
<evidence type="ECO:0000313" key="6">
    <source>
        <dbReference type="Proteomes" id="UP000664209"/>
    </source>
</evidence>
<dbReference type="SUPFAM" id="SSF52540">
    <property type="entry name" value="P-loop containing nucleoside triphosphate hydrolases"/>
    <property type="match status" value="1"/>
</dbReference>
<dbReference type="PANTHER" id="PTHR42794:SF2">
    <property type="entry name" value="ABC TRANSPORTER ATP-BINDING PROTEIN"/>
    <property type="match status" value="1"/>
</dbReference>
<dbReference type="FunFam" id="3.40.50.300:FF:000134">
    <property type="entry name" value="Iron-enterobactin ABC transporter ATP-binding protein"/>
    <property type="match status" value="1"/>
</dbReference>
<dbReference type="PROSITE" id="PS50893">
    <property type="entry name" value="ABC_TRANSPORTER_2"/>
    <property type="match status" value="1"/>
</dbReference>
<comment type="caution">
    <text evidence="5">The sequence shown here is derived from an EMBL/GenBank/DDBJ whole genome shotgun (WGS) entry which is preliminary data.</text>
</comment>
<dbReference type="Gene3D" id="3.40.50.300">
    <property type="entry name" value="P-loop containing nucleotide triphosphate hydrolases"/>
    <property type="match status" value="1"/>
</dbReference>
<evidence type="ECO:0000256" key="2">
    <source>
        <dbReference type="ARBA" id="ARBA00022741"/>
    </source>
</evidence>
<keyword evidence="6" id="KW-1185">Reference proteome</keyword>
<dbReference type="AlphaFoldDB" id="A0A939LQ98"/>
<dbReference type="GO" id="GO:0005524">
    <property type="term" value="F:ATP binding"/>
    <property type="evidence" value="ECO:0007669"/>
    <property type="project" value="UniProtKB-KW"/>
</dbReference>
<dbReference type="SMART" id="SM00382">
    <property type="entry name" value="AAA"/>
    <property type="match status" value="1"/>
</dbReference>
<accession>A0A939LQ98</accession>
<evidence type="ECO:0000313" key="5">
    <source>
        <dbReference type="EMBL" id="MBO1752712.1"/>
    </source>
</evidence>
<keyword evidence="2" id="KW-0547">Nucleotide-binding</keyword>
<dbReference type="Proteomes" id="UP000664209">
    <property type="component" value="Unassembled WGS sequence"/>
</dbReference>
<dbReference type="InterPro" id="IPR003439">
    <property type="entry name" value="ABC_transporter-like_ATP-bd"/>
</dbReference>
<dbReference type="InterPro" id="IPR027417">
    <property type="entry name" value="P-loop_NTPase"/>
</dbReference>
<evidence type="ECO:0000256" key="3">
    <source>
        <dbReference type="ARBA" id="ARBA00022840"/>
    </source>
</evidence>
<evidence type="ECO:0000256" key="1">
    <source>
        <dbReference type="ARBA" id="ARBA00022448"/>
    </source>
</evidence>
<reference evidence="5" key="1">
    <citation type="submission" date="2021-03" db="EMBL/GenBank/DDBJ databases">
        <title>Actinotalea soli sp. nov., isolated from soil.</title>
        <authorList>
            <person name="Ping W."/>
            <person name="Zhang J."/>
        </authorList>
    </citation>
    <scope>NUCLEOTIDE SEQUENCE</scope>
    <source>
        <strain evidence="5">BY-33</strain>
    </source>
</reference>
<evidence type="ECO:0000259" key="4">
    <source>
        <dbReference type="PROSITE" id="PS50893"/>
    </source>
</evidence>
<gene>
    <name evidence="5" type="ORF">J4G33_12935</name>
</gene>